<organism evidence="2">
    <name type="scientific">Ixodes ricinus</name>
    <name type="common">Common tick</name>
    <name type="synonym">Acarus ricinus</name>
    <dbReference type="NCBI Taxonomy" id="34613"/>
    <lineage>
        <taxon>Eukaryota</taxon>
        <taxon>Metazoa</taxon>
        <taxon>Ecdysozoa</taxon>
        <taxon>Arthropoda</taxon>
        <taxon>Chelicerata</taxon>
        <taxon>Arachnida</taxon>
        <taxon>Acari</taxon>
        <taxon>Parasitiformes</taxon>
        <taxon>Ixodida</taxon>
        <taxon>Ixodoidea</taxon>
        <taxon>Ixodidae</taxon>
        <taxon>Ixodinae</taxon>
        <taxon>Ixodes</taxon>
    </lineage>
</organism>
<sequence>MAIMGYFRPSFFILLYSVTSRAARAHTLCCSLNALLKSWTSTASSALMGTTLSMSLEISYDRQAAVLCFPSFSFFGFRSDRFLPACPSPFFSCGRQNRPVYCKVIRSS</sequence>
<dbReference type="EMBL" id="GIFC01007431">
    <property type="protein sequence ID" value="MXU89514.1"/>
    <property type="molecule type" value="Transcribed_RNA"/>
</dbReference>
<name>A0A6B0UHC1_IXORI</name>
<accession>A0A6B0UHC1</accession>
<protein>
    <submittedName>
        <fullName evidence="2">Putative secreted protein</fullName>
    </submittedName>
</protein>
<evidence type="ECO:0000313" key="2">
    <source>
        <dbReference type="EMBL" id="MXU89514.1"/>
    </source>
</evidence>
<evidence type="ECO:0000256" key="1">
    <source>
        <dbReference type="SAM" id="SignalP"/>
    </source>
</evidence>
<feature type="signal peptide" evidence="1">
    <location>
        <begin position="1"/>
        <end position="25"/>
    </location>
</feature>
<dbReference type="AlphaFoldDB" id="A0A6B0UHC1"/>
<reference evidence="2" key="1">
    <citation type="submission" date="2019-12" db="EMBL/GenBank/DDBJ databases">
        <title>An insight into the sialome of adult female Ixodes ricinus ticks feeding for 6 days.</title>
        <authorList>
            <person name="Perner J."/>
            <person name="Ribeiro J.M.C."/>
        </authorList>
    </citation>
    <scope>NUCLEOTIDE SEQUENCE</scope>
    <source>
        <strain evidence="2">Semi-engorged</strain>
        <tissue evidence="2">Salivary glands</tissue>
    </source>
</reference>
<keyword evidence="1" id="KW-0732">Signal</keyword>
<feature type="chain" id="PRO_5025566962" evidence="1">
    <location>
        <begin position="26"/>
        <end position="108"/>
    </location>
</feature>
<proteinExistence type="predicted"/>